<evidence type="ECO:0000313" key="1">
    <source>
        <dbReference type="EMBL" id="MDR7273600.1"/>
    </source>
</evidence>
<dbReference type="Proteomes" id="UP001183643">
    <property type="component" value="Unassembled WGS sequence"/>
</dbReference>
<gene>
    <name evidence="1" type="ORF">J2S41_000378</name>
</gene>
<protein>
    <submittedName>
        <fullName evidence="1">Uncharacterized protein</fullName>
    </submittedName>
</protein>
<dbReference type="AlphaFoldDB" id="A0AAE4C9H6"/>
<comment type="caution">
    <text evidence="1">The sequence shown here is derived from an EMBL/GenBank/DDBJ whole genome shotgun (WGS) entry which is preliminary data.</text>
</comment>
<proteinExistence type="predicted"/>
<organism evidence="1 2">
    <name type="scientific">Catenuloplanes atrovinosus</name>
    <dbReference type="NCBI Taxonomy" id="137266"/>
    <lineage>
        <taxon>Bacteria</taxon>
        <taxon>Bacillati</taxon>
        <taxon>Actinomycetota</taxon>
        <taxon>Actinomycetes</taxon>
        <taxon>Micromonosporales</taxon>
        <taxon>Micromonosporaceae</taxon>
        <taxon>Catenuloplanes</taxon>
    </lineage>
</organism>
<reference evidence="1" key="1">
    <citation type="submission" date="2023-07" db="EMBL/GenBank/DDBJ databases">
        <title>Sequencing the genomes of 1000 actinobacteria strains.</title>
        <authorList>
            <person name="Klenk H.-P."/>
        </authorList>
    </citation>
    <scope>NUCLEOTIDE SEQUENCE</scope>
    <source>
        <strain evidence="1">DSM 44707</strain>
    </source>
</reference>
<dbReference type="RefSeq" id="WP_310362175.1">
    <property type="nucleotide sequence ID" value="NZ_JAVDYB010000001.1"/>
</dbReference>
<keyword evidence="2" id="KW-1185">Reference proteome</keyword>
<dbReference type="EMBL" id="JAVDYB010000001">
    <property type="protein sequence ID" value="MDR7273600.1"/>
    <property type="molecule type" value="Genomic_DNA"/>
</dbReference>
<accession>A0AAE4C9H6</accession>
<evidence type="ECO:0000313" key="2">
    <source>
        <dbReference type="Proteomes" id="UP001183643"/>
    </source>
</evidence>
<sequence>MRTSPAQPVPGSSNPVSLIERFALLGGESITWVIDEMAAFSTTAGDKETQELFSELLRDLRTVT</sequence>
<name>A0AAE4C9H6_9ACTN</name>